<name>A0ABV3RRJ6_9RHOB</name>
<comment type="caution">
    <text evidence="1">The sequence shown here is derived from an EMBL/GenBank/DDBJ whole genome shotgun (WGS) entry which is preliminary data.</text>
</comment>
<sequence length="358" mass="39399">MRLAFYAPMKAPDHPVPSGDRSIARALLSALRLVGTEVDLASRLRSREGKGDPARQREIEEAAKEEVARLVNAQEAGAWQAWITYHNYYKAPDLIGRPVAKALGIPYVQIESTRARKRLTGPWAGFARQAEAAADAAQLIFYFTQRDAETLQRDAPEEQRLVHLRPFLDRADLPMQSELSGPMLSVGMMREGDKLASYRIIAETLDEMSDLDWRLDIAGDGPPRGQVEALMQPFGDRVRFLGMLDAERLQRAYRKASLLLWPGVNEALGMVYLEAQSAGVPVVAQDRPGMQELLAPAAYPAIAEGAQGLARMARAYLRNAALRQEAGRAARAHVQAHHLLPAAARTLAEGLARIGITP</sequence>
<evidence type="ECO:0000313" key="2">
    <source>
        <dbReference type="Proteomes" id="UP001556098"/>
    </source>
</evidence>
<evidence type="ECO:0000313" key="1">
    <source>
        <dbReference type="EMBL" id="MEW9921612.1"/>
    </source>
</evidence>
<proteinExistence type="predicted"/>
<dbReference type="PANTHER" id="PTHR45947">
    <property type="entry name" value="SULFOQUINOVOSYL TRANSFERASE SQD2"/>
    <property type="match status" value="1"/>
</dbReference>
<gene>
    <name evidence="1" type="ORF">AB2B41_18535</name>
</gene>
<reference evidence="1 2" key="1">
    <citation type="submission" date="2024-07" db="EMBL/GenBank/DDBJ databases">
        <title>Marimonas sp.nov., isolated from tidal-flat sediment.</title>
        <authorList>
            <person name="Jayan J.N."/>
            <person name="Lee S.S."/>
        </authorList>
    </citation>
    <scope>NUCLEOTIDE SEQUENCE [LARGE SCALE GENOMIC DNA]</scope>
    <source>
        <strain evidence="1 2">MJW-29</strain>
    </source>
</reference>
<dbReference type="EC" id="2.4.-.-" evidence="1"/>
<dbReference type="Pfam" id="PF13692">
    <property type="entry name" value="Glyco_trans_1_4"/>
    <property type="match status" value="1"/>
</dbReference>
<organism evidence="1 2">
    <name type="scientific">Sulfitobacter sediminis</name>
    <dbReference type="NCBI Taxonomy" id="3234186"/>
    <lineage>
        <taxon>Bacteria</taxon>
        <taxon>Pseudomonadati</taxon>
        <taxon>Pseudomonadota</taxon>
        <taxon>Alphaproteobacteria</taxon>
        <taxon>Rhodobacterales</taxon>
        <taxon>Roseobacteraceae</taxon>
        <taxon>Sulfitobacter</taxon>
    </lineage>
</organism>
<dbReference type="SUPFAM" id="SSF53756">
    <property type="entry name" value="UDP-Glycosyltransferase/glycogen phosphorylase"/>
    <property type="match status" value="1"/>
</dbReference>
<keyword evidence="1" id="KW-0808">Transferase</keyword>
<dbReference type="PANTHER" id="PTHR45947:SF3">
    <property type="entry name" value="SULFOQUINOVOSYL TRANSFERASE SQD2"/>
    <property type="match status" value="1"/>
</dbReference>
<keyword evidence="2" id="KW-1185">Reference proteome</keyword>
<dbReference type="InterPro" id="IPR050194">
    <property type="entry name" value="Glycosyltransferase_grp1"/>
</dbReference>
<dbReference type="CDD" id="cd03801">
    <property type="entry name" value="GT4_PimA-like"/>
    <property type="match status" value="1"/>
</dbReference>
<protein>
    <submittedName>
        <fullName evidence="1">Glycosyltransferase family 4 protein</fullName>
        <ecNumber evidence="1">2.4.-.-</ecNumber>
    </submittedName>
</protein>
<dbReference type="RefSeq" id="WP_367879310.1">
    <property type="nucleotide sequence ID" value="NZ_JBFNXX010000017.1"/>
</dbReference>
<dbReference type="EMBL" id="JBFNXX010000017">
    <property type="protein sequence ID" value="MEW9921612.1"/>
    <property type="molecule type" value="Genomic_DNA"/>
</dbReference>
<keyword evidence="1" id="KW-0328">Glycosyltransferase</keyword>
<dbReference type="Proteomes" id="UP001556098">
    <property type="component" value="Unassembled WGS sequence"/>
</dbReference>
<dbReference type="GO" id="GO:0016757">
    <property type="term" value="F:glycosyltransferase activity"/>
    <property type="evidence" value="ECO:0007669"/>
    <property type="project" value="UniProtKB-KW"/>
</dbReference>
<dbReference type="Gene3D" id="3.40.50.2000">
    <property type="entry name" value="Glycogen Phosphorylase B"/>
    <property type="match status" value="2"/>
</dbReference>
<accession>A0ABV3RRJ6</accession>